<keyword evidence="2" id="KW-1185">Reference proteome</keyword>
<proteinExistence type="predicted"/>
<dbReference type="PANTHER" id="PTHR42905:SF16">
    <property type="entry name" value="CARBOXYPHOSPHONOENOLPYRUVATE PHOSPHONOMUTASE-LIKE PROTEIN (AFU_ORTHOLOGUE AFUA_5G07230)"/>
    <property type="match status" value="1"/>
</dbReference>
<evidence type="ECO:0000313" key="2">
    <source>
        <dbReference type="Proteomes" id="UP001167160"/>
    </source>
</evidence>
<dbReference type="InterPro" id="IPR039556">
    <property type="entry name" value="ICL/PEPM"/>
</dbReference>
<dbReference type="InterPro" id="IPR015813">
    <property type="entry name" value="Pyrv/PenolPyrv_kinase-like_dom"/>
</dbReference>
<gene>
    <name evidence="1" type="ORF">M1E25_25205</name>
</gene>
<comment type="caution">
    <text evidence="1">The sequence shown here is derived from an EMBL/GenBank/DDBJ whole genome shotgun (WGS) entry which is preliminary data.</text>
</comment>
<dbReference type="GO" id="GO:0016829">
    <property type="term" value="F:lyase activity"/>
    <property type="evidence" value="ECO:0007669"/>
    <property type="project" value="UniProtKB-KW"/>
</dbReference>
<dbReference type="EMBL" id="JAMQGM010000076">
    <property type="protein sequence ID" value="MCM2580591.1"/>
    <property type="molecule type" value="Genomic_DNA"/>
</dbReference>
<dbReference type="Proteomes" id="UP001167160">
    <property type="component" value="Unassembled WGS sequence"/>
</dbReference>
<dbReference type="Gene3D" id="6.10.250.2750">
    <property type="match status" value="1"/>
</dbReference>
<name>A0ABT0XDJ9_9ACTN</name>
<sequence>MTAQNDMAKLFRSLHSQAAPLALANVWDPVSARLVEDSGAQAVATTSAGVAWGLGAADGNRVDREEAIAMVGRIAAAVAVPVSADIESGFGRDAAEVADTVTRVIAAGVVGVNIEDAHTEPSSPLRPAAEQADRIAAARTAADATGVPLYVNARIDTYLLGAGEETARLRETLDRARAYLDAGADGVFVPGVADLAVIAALTDDIDAPVNILAGPGSPSVAELAEAGVARVSLGSGVAEAAYAVVRRAARELAAAGTYSALTGVVDYRELNRLLSGGA</sequence>
<dbReference type="Gene3D" id="3.20.20.60">
    <property type="entry name" value="Phosphoenolpyruvate-binding domains"/>
    <property type="match status" value="1"/>
</dbReference>
<dbReference type="PANTHER" id="PTHR42905">
    <property type="entry name" value="PHOSPHOENOLPYRUVATE CARBOXYLASE"/>
    <property type="match status" value="1"/>
</dbReference>
<organism evidence="1 2">
    <name type="scientific">Streptomyces meridianus</name>
    <dbReference type="NCBI Taxonomy" id="2938945"/>
    <lineage>
        <taxon>Bacteria</taxon>
        <taxon>Bacillati</taxon>
        <taxon>Actinomycetota</taxon>
        <taxon>Actinomycetes</taxon>
        <taxon>Kitasatosporales</taxon>
        <taxon>Streptomycetaceae</taxon>
        <taxon>Streptomyces</taxon>
    </lineage>
</organism>
<dbReference type="SUPFAM" id="SSF51621">
    <property type="entry name" value="Phosphoenolpyruvate/pyruvate domain"/>
    <property type="match status" value="1"/>
</dbReference>
<evidence type="ECO:0000313" key="1">
    <source>
        <dbReference type="EMBL" id="MCM2580591.1"/>
    </source>
</evidence>
<dbReference type="RefSeq" id="WP_251419569.1">
    <property type="nucleotide sequence ID" value="NZ_JAMQGM010000076.1"/>
</dbReference>
<keyword evidence="1" id="KW-0456">Lyase</keyword>
<protein>
    <submittedName>
        <fullName evidence="1">Isocitrate lyase/phosphoenolpyruvate mutase family protein</fullName>
    </submittedName>
</protein>
<accession>A0ABT0XDJ9</accession>
<dbReference type="CDD" id="cd00377">
    <property type="entry name" value="ICL_PEPM"/>
    <property type="match status" value="1"/>
</dbReference>
<dbReference type="Pfam" id="PF13714">
    <property type="entry name" value="PEP_mutase"/>
    <property type="match status" value="1"/>
</dbReference>
<reference evidence="1" key="1">
    <citation type="journal article" date="2023" name="Int. J. Syst. Evol. Microbiol.">
        <title>Streptomyces meridianus sp. nov. isolated from brackish water of the Tagus estuary in Alcochete, Portugal.</title>
        <authorList>
            <person name="Santos J.D.N."/>
            <person name="Klimek D."/>
            <person name="Calusinska M."/>
            <person name="Lobo Da Cunha A."/>
            <person name="Catita J."/>
            <person name="Goncalves H."/>
            <person name="Gonzalez I."/>
            <person name="Reyes F."/>
            <person name="Lage O.M."/>
        </authorList>
    </citation>
    <scope>NUCLEOTIDE SEQUENCE</scope>
    <source>
        <strain evidence="1">MTZ3.1</strain>
    </source>
</reference>
<dbReference type="InterPro" id="IPR040442">
    <property type="entry name" value="Pyrv_kinase-like_dom_sf"/>
</dbReference>